<protein>
    <recommendedName>
        <fullName evidence="5">Fucolectin tachylectin-4 pentraxin-1 domain-containing protein</fullName>
    </recommendedName>
</protein>
<dbReference type="SUPFAM" id="SSF49785">
    <property type="entry name" value="Galactose-binding domain-like"/>
    <property type="match status" value="1"/>
</dbReference>
<feature type="region of interest" description="Disordered" evidence="1">
    <location>
        <begin position="201"/>
        <end position="279"/>
    </location>
</feature>
<comment type="caution">
    <text evidence="3">The sequence shown here is derived from an EMBL/GenBank/DDBJ whole genome shotgun (WGS) entry which is preliminary data.</text>
</comment>
<organism evidence="3 4">
    <name type="scientific">Cyclotella atomus</name>
    <dbReference type="NCBI Taxonomy" id="382360"/>
    <lineage>
        <taxon>Eukaryota</taxon>
        <taxon>Sar</taxon>
        <taxon>Stramenopiles</taxon>
        <taxon>Ochrophyta</taxon>
        <taxon>Bacillariophyta</taxon>
        <taxon>Coscinodiscophyceae</taxon>
        <taxon>Thalassiosirophycidae</taxon>
        <taxon>Stephanodiscales</taxon>
        <taxon>Stephanodiscaceae</taxon>
        <taxon>Cyclotella</taxon>
    </lineage>
</organism>
<feature type="compositionally biased region" description="Low complexity" evidence="1">
    <location>
        <begin position="219"/>
        <end position="236"/>
    </location>
</feature>
<sequence>MKNLSCRLLHIVSVHVLCFEFGHNQANGEGTACVPSAQKVKIESMPGQYIQLFSVQVFSSVTGPSIATGKAASQSTTLEESTPAFAALDHSDPYSFSHTAKHDPNAAWWEVDLGSMLSVRALYIGQHMCRYAPDPTMCFCHLGGSNIMLIDDVGTMVAKNSLDFVCAKRHAINFDSAEYCNPTGSPTTSFSIPSTNIASPSSVPIALPTRQPTNPPTAQPAAFPVTQQPTNTTPTNAPSKNPTKLPTNSPSKKPTNAPSKTPTKQPTKKPTPSPTANPTTPYIRVRVVIDYDIGQAIASTTTTICIKFYKSGGSQTASYCDKPPATPNAAYYMTTNWTEMYEGYKIKIEALGNDAFIVDRAVLQYCFPGSWNGSTCSTYSSSGNGGDNTAGWCLSTVHSAAEAAQFNGGAFMSKCCNGVETAVSGVASSPSFSYLAYYG</sequence>
<evidence type="ECO:0000313" key="3">
    <source>
        <dbReference type="EMBL" id="KAL3790169.1"/>
    </source>
</evidence>
<name>A0ABD3PRB9_9STRA</name>
<feature type="signal peptide" evidence="2">
    <location>
        <begin position="1"/>
        <end position="18"/>
    </location>
</feature>
<keyword evidence="2" id="KW-0732">Signal</keyword>
<dbReference type="PANTHER" id="PTHR33683:SF46">
    <property type="entry name" value="SUSHI DOMAIN-CONTAINING PROTEIN"/>
    <property type="match status" value="1"/>
</dbReference>
<evidence type="ECO:0008006" key="5">
    <source>
        <dbReference type="Google" id="ProtNLM"/>
    </source>
</evidence>
<evidence type="ECO:0000313" key="4">
    <source>
        <dbReference type="Proteomes" id="UP001530400"/>
    </source>
</evidence>
<proteinExistence type="predicted"/>
<dbReference type="AlphaFoldDB" id="A0ABD3PRB9"/>
<feature type="compositionally biased region" description="Polar residues" evidence="1">
    <location>
        <begin position="237"/>
        <end position="256"/>
    </location>
</feature>
<dbReference type="InterPro" id="IPR008979">
    <property type="entry name" value="Galactose-bd-like_sf"/>
</dbReference>
<dbReference type="EMBL" id="JALLPJ020000508">
    <property type="protein sequence ID" value="KAL3790169.1"/>
    <property type="molecule type" value="Genomic_DNA"/>
</dbReference>
<feature type="chain" id="PRO_5044805075" description="Fucolectin tachylectin-4 pentraxin-1 domain-containing protein" evidence="2">
    <location>
        <begin position="19"/>
        <end position="439"/>
    </location>
</feature>
<reference evidence="3 4" key="1">
    <citation type="submission" date="2024-10" db="EMBL/GenBank/DDBJ databases">
        <title>Updated reference genomes for cyclostephanoid diatoms.</title>
        <authorList>
            <person name="Roberts W.R."/>
            <person name="Alverson A.J."/>
        </authorList>
    </citation>
    <scope>NUCLEOTIDE SEQUENCE [LARGE SCALE GENOMIC DNA]</scope>
    <source>
        <strain evidence="3 4">AJA010-31</strain>
    </source>
</reference>
<evidence type="ECO:0000256" key="1">
    <source>
        <dbReference type="SAM" id="MobiDB-lite"/>
    </source>
</evidence>
<feature type="compositionally biased region" description="Low complexity" evidence="1">
    <location>
        <begin position="257"/>
        <end position="268"/>
    </location>
</feature>
<keyword evidence="4" id="KW-1185">Reference proteome</keyword>
<gene>
    <name evidence="3" type="ORF">ACHAWO_012951</name>
</gene>
<dbReference type="Proteomes" id="UP001530400">
    <property type="component" value="Unassembled WGS sequence"/>
</dbReference>
<dbReference type="PANTHER" id="PTHR33683">
    <property type="entry name" value="1, PUTATIVE-RELATED"/>
    <property type="match status" value="1"/>
</dbReference>
<accession>A0ABD3PRB9</accession>
<dbReference type="Gene3D" id="2.60.120.260">
    <property type="entry name" value="Galactose-binding domain-like"/>
    <property type="match status" value="1"/>
</dbReference>
<evidence type="ECO:0000256" key="2">
    <source>
        <dbReference type="SAM" id="SignalP"/>
    </source>
</evidence>